<feature type="chain" id="PRO_5043978721" description="Protein sleepless" evidence="10">
    <location>
        <begin position="24"/>
        <end position="168"/>
    </location>
</feature>
<evidence type="ECO:0000256" key="1">
    <source>
        <dbReference type="ARBA" id="ARBA00004589"/>
    </source>
</evidence>
<dbReference type="PANTHER" id="PTHR33562">
    <property type="entry name" value="ATILLA, ISOFORM B-RELATED-RELATED"/>
    <property type="match status" value="1"/>
</dbReference>
<evidence type="ECO:0000256" key="8">
    <source>
        <dbReference type="ARBA" id="ARBA00023288"/>
    </source>
</evidence>
<evidence type="ECO:0000256" key="6">
    <source>
        <dbReference type="ARBA" id="ARBA00023136"/>
    </source>
</evidence>
<evidence type="ECO:0000256" key="7">
    <source>
        <dbReference type="ARBA" id="ARBA00023180"/>
    </source>
</evidence>
<evidence type="ECO:0000313" key="12">
    <source>
        <dbReference type="Proteomes" id="UP001159042"/>
    </source>
</evidence>
<keyword evidence="8" id="KW-0449">Lipoprotein</keyword>
<feature type="transmembrane region" description="Helical" evidence="9">
    <location>
        <begin position="143"/>
        <end position="165"/>
    </location>
</feature>
<dbReference type="InterPro" id="IPR050975">
    <property type="entry name" value="Sleep_regulator"/>
</dbReference>
<dbReference type="PANTHER" id="PTHR33562:SF30">
    <property type="entry name" value="LD40063P"/>
    <property type="match status" value="1"/>
</dbReference>
<dbReference type="GO" id="GO:0030431">
    <property type="term" value="P:sleep"/>
    <property type="evidence" value="ECO:0007669"/>
    <property type="project" value="InterPro"/>
</dbReference>
<evidence type="ECO:0000256" key="4">
    <source>
        <dbReference type="ARBA" id="ARBA00022729"/>
    </source>
</evidence>
<evidence type="ECO:0000256" key="9">
    <source>
        <dbReference type="SAM" id="Phobius"/>
    </source>
</evidence>
<evidence type="ECO:0000256" key="10">
    <source>
        <dbReference type="SAM" id="SignalP"/>
    </source>
</evidence>
<dbReference type="EMBL" id="JANEYG010000057">
    <property type="protein sequence ID" value="KAJ8915178.1"/>
    <property type="molecule type" value="Genomic_DNA"/>
</dbReference>
<keyword evidence="7" id="KW-0325">Glycoprotein</keyword>
<comment type="caution">
    <text evidence="11">The sequence shown here is derived from an EMBL/GenBank/DDBJ whole genome shotgun (WGS) entry which is preliminary data.</text>
</comment>
<comment type="subcellular location">
    <subcellularLocation>
        <location evidence="1">Membrane</location>
        <topology evidence="1">Lipid-anchor</topology>
        <topology evidence="1">GPI-anchor</topology>
    </subcellularLocation>
</comment>
<proteinExistence type="predicted"/>
<keyword evidence="12" id="KW-1185">Reference proteome</keyword>
<keyword evidence="6 9" id="KW-0472">Membrane</keyword>
<keyword evidence="2" id="KW-0336">GPI-anchor</keyword>
<evidence type="ECO:0000256" key="3">
    <source>
        <dbReference type="ARBA" id="ARBA00022692"/>
    </source>
</evidence>
<dbReference type="GO" id="GO:0098552">
    <property type="term" value="C:side of membrane"/>
    <property type="evidence" value="ECO:0007669"/>
    <property type="project" value="UniProtKB-KW"/>
</dbReference>
<feature type="signal peptide" evidence="10">
    <location>
        <begin position="1"/>
        <end position="23"/>
    </location>
</feature>
<dbReference type="AlphaFoldDB" id="A0AAV8VLR8"/>
<name>A0AAV8VLR8_9CUCU</name>
<evidence type="ECO:0000256" key="5">
    <source>
        <dbReference type="ARBA" id="ARBA00022989"/>
    </source>
</evidence>
<dbReference type="Pfam" id="PF17064">
    <property type="entry name" value="QVR"/>
    <property type="match status" value="1"/>
</dbReference>
<dbReference type="InterPro" id="IPR031424">
    <property type="entry name" value="QVR-like"/>
</dbReference>
<keyword evidence="5 9" id="KW-1133">Transmembrane helix</keyword>
<dbReference type="GO" id="GO:0032222">
    <property type="term" value="P:regulation of synaptic transmission, cholinergic"/>
    <property type="evidence" value="ECO:0007669"/>
    <property type="project" value="InterPro"/>
</dbReference>
<organism evidence="11 12">
    <name type="scientific">Exocentrus adspersus</name>
    <dbReference type="NCBI Taxonomy" id="1586481"/>
    <lineage>
        <taxon>Eukaryota</taxon>
        <taxon>Metazoa</taxon>
        <taxon>Ecdysozoa</taxon>
        <taxon>Arthropoda</taxon>
        <taxon>Hexapoda</taxon>
        <taxon>Insecta</taxon>
        <taxon>Pterygota</taxon>
        <taxon>Neoptera</taxon>
        <taxon>Endopterygota</taxon>
        <taxon>Coleoptera</taxon>
        <taxon>Polyphaga</taxon>
        <taxon>Cucujiformia</taxon>
        <taxon>Chrysomeloidea</taxon>
        <taxon>Cerambycidae</taxon>
        <taxon>Lamiinae</taxon>
        <taxon>Acanthocinini</taxon>
        <taxon>Exocentrus</taxon>
    </lineage>
</organism>
<dbReference type="Proteomes" id="UP001159042">
    <property type="component" value="Unassembled WGS sequence"/>
</dbReference>
<keyword evidence="4 10" id="KW-0732">Signal</keyword>
<accession>A0AAV8VLR8</accession>
<keyword evidence="3 9" id="KW-0812">Transmembrane</keyword>
<evidence type="ECO:0000256" key="2">
    <source>
        <dbReference type="ARBA" id="ARBA00022622"/>
    </source>
</evidence>
<evidence type="ECO:0008006" key="13">
    <source>
        <dbReference type="Google" id="ProtNLM"/>
    </source>
</evidence>
<evidence type="ECO:0000313" key="11">
    <source>
        <dbReference type="EMBL" id="KAJ8915178.1"/>
    </source>
</evidence>
<reference evidence="11 12" key="1">
    <citation type="journal article" date="2023" name="Insect Mol. Biol.">
        <title>Genome sequencing provides insights into the evolution of gene families encoding plant cell wall-degrading enzymes in longhorned beetles.</title>
        <authorList>
            <person name="Shin N.R."/>
            <person name="Okamura Y."/>
            <person name="Kirsch R."/>
            <person name="Pauchet Y."/>
        </authorList>
    </citation>
    <scope>NUCLEOTIDE SEQUENCE [LARGE SCALE GENOMIC DNA]</scope>
    <source>
        <strain evidence="11">EAD_L_NR</strain>
    </source>
</reference>
<protein>
    <recommendedName>
        <fullName evidence="13">Protein sleepless</fullName>
    </recommendedName>
</protein>
<gene>
    <name evidence="11" type="ORF">NQ315_000431</name>
</gene>
<sequence length="168" mass="18955">MYREVCLAFAVGVFCVLLQNGQALQCWKCNSEYDVTCRDYFNLTKIEINKRYFDNANYGNRQIQPVRTDPHLEPCDEMYTSSYSQKNVCLKRVFKGVHGIPVVNRECRLVSSDFKVGNCPQDLLDRNKEVEYCGTCDHDGCNAGSAVTFSVLLAAVLPASVALLFSKK</sequence>